<sequence length="279" mass="29967">MAGRLQDKVVFITGAARGQGRNHAVRMAEEGADIIAVDICEDIDTVSEFYPLATSAELDETVRLVEATGRRIYARKADVRDGAGLAKVLQDGVAALGRLDCVVANAGIATYGKSWELSDEQWRDMIDVNLTGVWHTAKAAVPILLEQGTGGSMVFTSSIGGLKGIQHVAHYVSAKHAIVGLMRTMANELAQDGIRFNTVHPTNVDTMMIQNPGTYSMFAPGDPNPTQEKAMPGFESLSNLPTPWIDCDDVTNAMIYLLSDEARYLTGVALPVDTGATIK</sequence>
<dbReference type="PANTHER" id="PTHR24321">
    <property type="entry name" value="DEHYDROGENASES, SHORT CHAIN"/>
    <property type="match status" value="1"/>
</dbReference>
<dbReference type="NCBIfam" id="TIGR03971">
    <property type="entry name" value="SDR_subfam_1"/>
    <property type="match status" value="1"/>
</dbReference>
<keyword evidence="3" id="KW-0520">NAD</keyword>
<dbReference type="InterPro" id="IPR020904">
    <property type="entry name" value="Sc_DH/Rdtase_CS"/>
</dbReference>
<dbReference type="PRINTS" id="PR00080">
    <property type="entry name" value="SDRFAMILY"/>
</dbReference>
<dbReference type="InterPro" id="IPR023985">
    <property type="entry name" value="SDR_subfam_1"/>
</dbReference>
<dbReference type="Gene3D" id="3.40.50.720">
    <property type="entry name" value="NAD(P)-binding Rossmann-like Domain"/>
    <property type="match status" value="1"/>
</dbReference>
<dbReference type="PRINTS" id="PR00081">
    <property type="entry name" value="GDHRDH"/>
</dbReference>
<protein>
    <submittedName>
        <fullName evidence="4">Mycofactocin-coupled SDR family oxidoreductase</fullName>
    </submittedName>
</protein>
<proteinExistence type="inferred from homology"/>
<dbReference type="EMBL" id="BAAAZW010000004">
    <property type="protein sequence ID" value="GAA3956442.1"/>
    <property type="molecule type" value="Genomic_DNA"/>
</dbReference>
<gene>
    <name evidence="4" type="ORF">GCM10022231_14040</name>
</gene>
<comment type="similarity">
    <text evidence="1">Belongs to the short-chain dehydrogenases/reductases (SDR) family.</text>
</comment>
<keyword evidence="5" id="KW-1185">Reference proteome</keyword>
<dbReference type="PROSITE" id="PS00061">
    <property type="entry name" value="ADH_SHORT"/>
    <property type="match status" value="1"/>
</dbReference>
<dbReference type="InterPro" id="IPR002347">
    <property type="entry name" value="SDR_fam"/>
</dbReference>
<evidence type="ECO:0000256" key="3">
    <source>
        <dbReference type="ARBA" id="ARBA00023027"/>
    </source>
</evidence>
<comment type="caution">
    <text evidence="4">The sequence shown here is derived from an EMBL/GenBank/DDBJ whole genome shotgun (WGS) entry which is preliminary data.</text>
</comment>
<organism evidence="4 5">
    <name type="scientific">Gordonia caeni</name>
    <dbReference type="NCBI Taxonomy" id="1007097"/>
    <lineage>
        <taxon>Bacteria</taxon>
        <taxon>Bacillati</taxon>
        <taxon>Actinomycetota</taxon>
        <taxon>Actinomycetes</taxon>
        <taxon>Mycobacteriales</taxon>
        <taxon>Gordoniaceae</taxon>
        <taxon>Gordonia</taxon>
    </lineage>
</organism>
<dbReference type="Pfam" id="PF13561">
    <property type="entry name" value="adh_short_C2"/>
    <property type="match status" value="1"/>
</dbReference>
<dbReference type="CDD" id="cd05233">
    <property type="entry name" value="SDR_c"/>
    <property type="match status" value="1"/>
</dbReference>
<dbReference type="PANTHER" id="PTHR24321:SF8">
    <property type="entry name" value="ESTRADIOL 17-BETA-DEHYDROGENASE 8-RELATED"/>
    <property type="match status" value="1"/>
</dbReference>
<dbReference type="InterPro" id="IPR036291">
    <property type="entry name" value="NAD(P)-bd_dom_sf"/>
</dbReference>
<dbReference type="RefSeq" id="WP_344782067.1">
    <property type="nucleotide sequence ID" value="NZ_BAAAZW010000004.1"/>
</dbReference>
<dbReference type="SUPFAM" id="SSF51735">
    <property type="entry name" value="NAD(P)-binding Rossmann-fold domains"/>
    <property type="match status" value="1"/>
</dbReference>
<evidence type="ECO:0000256" key="1">
    <source>
        <dbReference type="ARBA" id="ARBA00006484"/>
    </source>
</evidence>
<evidence type="ECO:0000313" key="4">
    <source>
        <dbReference type="EMBL" id="GAA3956442.1"/>
    </source>
</evidence>
<evidence type="ECO:0000313" key="5">
    <source>
        <dbReference type="Proteomes" id="UP001418444"/>
    </source>
</evidence>
<evidence type="ECO:0000256" key="2">
    <source>
        <dbReference type="ARBA" id="ARBA00023002"/>
    </source>
</evidence>
<keyword evidence="2" id="KW-0560">Oxidoreductase</keyword>
<reference evidence="5" key="1">
    <citation type="journal article" date="2019" name="Int. J. Syst. Evol. Microbiol.">
        <title>The Global Catalogue of Microorganisms (GCM) 10K type strain sequencing project: providing services to taxonomists for standard genome sequencing and annotation.</title>
        <authorList>
            <consortium name="The Broad Institute Genomics Platform"/>
            <consortium name="The Broad Institute Genome Sequencing Center for Infectious Disease"/>
            <person name="Wu L."/>
            <person name="Ma J."/>
        </authorList>
    </citation>
    <scope>NUCLEOTIDE SEQUENCE [LARGE SCALE GENOMIC DNA]</scope>
    <source>
        <strain evidence="5">JCM 16923</strain>
    </source>
</reference>
<name>A0ABP7NY98_9ACTN</name>
<dbReference type="NCBIfam" id="NF009467">
    <property type="entry name" value="PRK12826.1-3"/>
    <property type="match status" value="1"/>
</dbReference>
<dbReference type="Proteomes" id="UP001418444">
    <property type="component" value="Unassembled WGS sequence"/>
</dbReference>
<accession>A0ABP7NY98</accession>